<dbReference type="Gramene" id="OMO77462">
    <property type="protein sequence ID" value="OMO77462"/>
    <property type="gene ID" value="CCACVL1_15005"/>
</dbReference>
<reference evidence="1 2" key="1">
    <citation type="submission" date="2013-09" db="EMBL/GenBank/DDBJ databases">
        <title>Corchorus capsularis genome sequencing.</title>
        <authorList>
            <person name="Alam M."/>
            <person name="Haque M.S."/>
            <person name="Islam M.S."/>
            <person name="Emdad E.M."/>
            <person name="Islam M.M."/>
            <person name="Ahmed B."/>
            <person name="Halim A."/>
            <person name="Hossen Q.M.M."/>
            <person name="Hossain M.Z."/>
            <person name="Ahmed R."/>
            <person name="Khan M.M."/>
            <person name="Islam R."/>
            <person name="Rashid M.M."/>
            <person name="Khan S.A."/>
            <person name="Rahman M.S."/>
            <person name="Alam M."/>
        </authorList>
    </citation>
    <scope>NUCLEOTIDE SEQUENCE [LARGE SCALE GENOMIC DNA]</scope>
    <source>
        <strain evidence="2">cv. CVL-1</strain>
        <tissue evidence="1">Whole seedling</tissue>
    </source>
</reference>
<keyword evidence="2" id="KW-1185">Reference proteome</keyword>
<name>A0A1R3I4D1_COCAP</name>
<gene>
    <name evidence="1" type="ORF">CCACVL1_15005</name>
</gene>
<evidence type="ECO:0000313" key="2">
    <source>
        <dbReference type="Proteomes" id="UP000188268"/>
    </source>
</evidence>
<evidence type="ECO:0000313" key="1">
    <source>
        <dbReference type="EMBL" id="OMO77462.1"/>
    </source>
</evidence>
<dbReference type="AlphaFoldDB" id="A0A1R3I4D1"/>
<accession>A0A1R3I4D1</accession>
<proteinExistence type="predicted"/>
<dbReference type="EMBL" id="AWWV01010731">
    <property type="protein sequence ID" value="OMO77462.1"/>
    <property type="molecule type" value="Genomic_DNA"/>
</dbReference>
<sequence length="26" mass="2946">MARNRAGDTHLDALVSVVDFGVYEFY</sequence>
<organism evidence="1 2">
    <name type="scientific">Corchorus capsularis</name>
    <name type="common">Jute</name>
    <dbReference type="NCBI Taxonomy" id="210143"/>
    <lineage>
        <taxon>Eukaryota</taxon>
        <taxon>Viridiplantae</taxon>
        <taxon>Streptophyta</taxon>
        <taxon>Embryophyta</taxon>
        <taxon>Tracheophyta</taxon>
        <taxon>Spermatophyta</taxon>
        <taxon>Magnoliopsida</taxon>
        <taxon>eudicotyledons</taxon>
        <taxon>Gunneridae</taxon>
        <taxon>Pentapetalae</taxon>
        <taxon>rosids</taxon>
        <taxon>malvids</taxon>
        <taxon>Malvales</taxon>
        <taxon>Malvaceae</taxon>
        <taxon>Grewioideae</taxon>
        <taxon>Apeibeae</taxon>
        <taxon>Corchorus</taxon>
    </lineage>
</organism>
<protein>
    <submittedName>
        <fullName evidence="1">Uncharacterized protein</fullName>
    </submittedName>
</protein>
<dbReference type="Proteomes" id="UP000188268">
    <property type="component" value="Unassembled WGS sequence"/>
</dbReference>
<comment type="caution">
    <text evidence="1">The sequence shown here is derived from an EMBL/GenBank/DDBJ whole genome shotgun (WGS) entry which is preliminary data.</text>
</comment>